<name>A0A8C0AR70_9AVES</name>
<dbReference type="Ensembl" id="ENSBJAT00000006122.1">
    <property type="protein sequence ID" value="ENSBJAP00000005948.1"/>
    <property type="gene ID" value="ENSBJAG00000004270.1"/>
</dbReference>
<dbReference type="AlphaFoldDB" id="A0A8C0AR70"/>
<evidence type="ECO:0000313" key="2">
    <source>
        <dbReference type="Proteomes" id="UP000694555"/>
    </source>
</evidence>
<evidence type="ECO:0000313" key="1">
    <source>
        <dbReference type="Ensembl" id="ENSBJAP00000005948.1"/>
    </source>
</evidence>
<proteinExistence type="predicted"/>
<accession>A0A8C0AR70</accession>
<sequence>PAGQGRFCRQGCLPASWDPPLGTWEQRPSEGAHQGVKSHWESILVRCHLHHARPTVGPAGQAPCIFQVSCWSSHRPAEHPWPAAPPPLRCSGRAGCPGDPGLSPQAPHLLQDVHNNSVLNDNVLGAFLRSGHVAGLSRPVEIQFWHDMVLVSRTPLPARAGGGSSTPAFPLELGKVSPFALGPKGFWGPWGAEKVPSSPPLSLFHQDASNATCVFWQPGASKCGRGQGRGNASSVPP</sequence>
<organism evidence="1 2">
    <name type="scientific">Buteo japonicus</name>
    <dbReference type="NCBI Taxonomy" id="224669"/>
    <lineage>
        <taxon>Eukaryota</taxon>
        <taxon>Metazoa</taxon>
        <taxon>Chordata</taxon>
        <taxon>Craniata</taxon>
        <taxon>Vertebrata</taxon>
        <taxon>Euteleostomi</taxon>
        <taxon>Archelosauria</taxon>
        <taxon>Archosauria</taxon>
        <taxon>Dinosauria</taxon>
        <taxon>Saurischia</taxon>
        <taxon>Theropoda</taxon>
        <taxon>Coelurosauria</taxon>
        <taxon>Aves</taxon>
        <taxon>Neognathae</taxon>
        <taxon>Neoaves</taxon>
        <taxon>Telluraves</taxon>
        <taxon>Accipitrimorphae</taxon>
        <taxon>Accipitriformes</taxon>
        <taxon>Accipitridae</taxon>
        <taxon>Accipitrinae</taxon>
        <taxon>Buteo</taxon>
    </lineage>
</organism>
<protein>
    <submittedName>
        <fullName evidence="1">Uncharacterized protein</fullName>
    </submittedName>
</protein>
<reference evidence="1" key="2">
    <citation type="submission" date="2025-09" db="UniProtKB">
        <authorList>
            <consortium name="Ensembl"/>
        </authorList>
    </citation>
    <scope>IDENTIFICATION</scope>
</reference>
<reference evidence="1" key="1">
    <citation type="submission" date="2025-08" db="UniProtKB">
        <authorList>
            <consortium name="Ensembl"/>
        </authorList>
    </citation>
    <scope>IDENTIFICATION</scope>
</reference>
<dbReference type="Proteomes" id="UP000694555">
    <property type="component" value="Unplaced"/>
</dbReference>
<keyword evidence="2" id="KW-1185">Reference proteome</keyword>